<dbReference type="CDD" id="cd02989">
    <property type="entry name" value="Phd_like_TxnDC9"/>
    <property type="match status" value="1"/>
</dbReference>
<dbReference type="AlphaFoldDB" id="A0A9P4U3H3"/>
<gene>
    <name evidence="2" type="ORF">EJ08DRAFT_581786</name>
</gene>
<feature type="domain" description="Thioredoxin" evidence="1">
    <location>
        <begin position="78"/>
        <end position="155"/>
    </location>
</feature>
<dbReference type="Proteomes" id="UP000800235">
    <property type="component" value="Unassembled WGS sequence"/>
</dbReference>
<dbReference type="InterPro" id="IPR036249">
    <property type="entry name" value="Thioredoxin-like_sf"/>
</dbReference>
<evidence type="ECO:0000259" key="1">
    <source>
        <dbReference type="Pfam" id="PF00085"/>
    </source>
</evidence>
<sequence length="212" mass="23688">MASIDRTVAAILDRPGTAPDSDDEDALIAALEEDDDHAALAFREQRLQQLHSEISRAKEMRAAGTGIYTEVKDEKSLMDITTSTKLVLVHFFKTDFGRCGVMDQHLEVLAPKHFDTRFLKINVDNAPFLVTKLKVQVLPCVIAFVDGIGVDRIVGFEGLGNGDNFTPQDLEARLLQAGVLVRAKTTKDDDRRRLQFATKKKVEEESDDDWDD</sequence>
<organism evidence="2 3">
    <name type="scientific">Tothia fuscella</name>
    <dbReference type="NCBI Taxonomy" id="1048955"/>
    <lineage>
        <taxon>Eukaryota</taxon>
        <taxon>Fungi</taxon>
        <taxon>Dikarya</taxon>
        <taxon>Ascomycota</taxon>
        <taxon>Pezizomycotina</taxon>
        <taxon>Dothideomycetes</taxon>
        <taxon>Pleosporomycetidae</taxon>
        <taxon>Venturiales</taxon>
        <taxon>Cylindrosympodiaceae</taxon>
        <taxon>Tothia</taxon>
    </lineage>
</organism>
<dbReference type="Gene3D" id="3.40.30.10">
    <property type="entry name" value="Glutaredoxin"/>
    <property type="match status" value="1"/>
</dbReference>
<dbReference type="InterPro" id="IPR013766">
    <property type="entry name" value="Thioredoxin_domain"/>
</dbReference>
<evidence type="ECO:0000313" key="2">
    <source>
        <dbReference type="EMBL" id="KAF2434932.1"/>
    </source>
</evidence>
<comment type="caution">
    <text evidence="2">The sequence shown here is derived from an EMBL/GenBank/DDBJ whole genome shotgun (WGS) entry which is preliminary data.</text>
</comment>
<dbReference type="SUPFAM" id="SSF52833">
    <property type="entry name" value="Thioredoxin-like"/>
    <property type="match status" value="1"/>
</dbReference>
<evidence type="ECO:0000313" key="3">
    <source>
        <dbReference type="Proteomes" id="UP000800235"/>
    </source>
</evidence>
<accession>A0A9P4U3H3</accession>
<dbReference type="EMBL" id="MU007015">
    <property type="protein sequence ID" value="KAF2434932.1"/>
    <property type="molecule type" value="Genomic_DNA"/>
</dbReference>
<keyword evidence="3" id="KW-1185">Reference proteome</keyword>
<name>A0A9P4U3H3_9PEZI</name>
<dbReference type="OrthoDB" id="10257948at2759"/>
<dbReference type="PANTHER" id="PTHR21148">
    <property type="entry name" value="THIOREDOXIN DOMAIN-CONTAINING PROTEIN 9"/>
    <property type="match status" value="1"/>
</dbReference>
<dbReference type="Pfam" id="PF00085">
    <property type="entry name" value="Thioredoxin"/>
    <property type="match status" value="1"/>
</dbReference>
<protein>
    <submittedName>
        <fullName evidence="2">Thioredoxin-like protein</fullName>
    </submittedName>
</protein>
<reference evidence="2" key="1">
    <citation type="journal article" date="2020" name="Stud. Mycol.">
        <title>101 Dothideomycetes genomes: a test case for predicting lifestyles and emergence of pathogens.</title>
        <authorList>
            <person name="Haridas S."/>
            <person name="Albert R."/>
            <person name="Binder M."/>
            <person name="Bloem J."/>
            <person name="Labutti K."/>
            <person name="Salamov A."/>
            <person name="Andreopoulos B."/>
            <person name="Baker S."/>
            <person name="Barry K."/>
            <person name="Bills G."/>
            <person name="Bluhm B."/>
            <person name="Cannon C."/>
            <person name="Castanera R."/>
            <person name="Culley D."/>
            <person name="Daum C."/>
            <person name="Ezra D."/>
            <person name="Gonzalez J."/>
            <person name="Henrissat B."/>
            <person name="Kuo A."/>
            <person name="Liang C."/>
            <person name="Lipzen A."/>
            <person name="Lutzoni F."/>
            <person name="Magnuson J."/>
            <person name="Mondo S."/>
            <person name="Nolan M."/>
            <person name="Ohm R."/>
            <person name="Pangilinan J."/>
            <person name="Park H.-J."/>
            <person name="Ramirez L."/>
            <person name="Alfaro M."/>
            <person name="Sun H."/>
            <person name="Tritt A."/>
            <person name="Yoshinaga Y."/>
            <person name="Zwiers L.-H."/>
            <person name="Turgeon B."/>
            <person name="Goodwin S."/>
            <person name="Spatafora J."/>
            <person name="Crous P."/>
            <person name="Grigoriev I."/>
        </authorList>
    </citation>
    <scope>NUCLEOTIDE SEQUENCE</scope>
    <source>
        <strain evidence="2">CBS 130266</strain>
    </source>
</reference>
<proteinExistence type="predicted"/>